<evidence type="ECO:0000256" key="2">
    <source>
        <dbReference type="ARBA" id="ARBA00022475"/>
    </source>
</evidence>
<dbReference type="AlphaFoldDB" id="A0A0K8MG07"/>
<sequence>MKTFSNLRALARYQQNKTFVTGSIGVLIVSTISIILALLWNWVIGIIWVVLLLVFLAEMVKELIQASQSNESYLEELTYRVKVSQQEAIIDMPLGIILLGQGERIVWVNPYLQALLADEDVIGENLVEVGSDLAFAVKNYDSAQQNRFSWLNRSFDLAYQEDLGVIYLLDASESVALGTELADHRLVTGLVSVDNYEEVTEGMPDSETSKLRTDVTGQLTDWAKKYGLYVRRLSPVTYLLLGYQQDLVKAEDDKFSVVKSVREGTAQKNSPLTLSMGIAYGEQDINSLVQLAQTNLDLALGRGGDQVVVKAEESRARFYGGTTNPMEKRTRVRARVISQTIAELIDQADQVFIVGHKRPDLDAVGSAMGLWRFSQTRKKPAYVVIDESEIFSDIQSLLATVRSEQSGDDVPGSDLGVSIITEKQALDFATERSLLILVDHAKEMLDGAVDLLHDLQERVVVIDHHRLTEDGLPAKPLLTYIEPYASSTSELVTELLQYQNQKGAPITALEATAMLGGIQVDTKNFVLRTGSRTFDAASYLRANGADNELIQSFLKEKFSDFKARAELIHLAEIKDGSAIAVGDNETVYANVITAQAADELLQIEGVKASFVLTKRDDGRVGISARSNGEFNVQTVMEDLGGGGHLSNAATQVADVTTQEAYTKLVEAIEGQEAEEAE</sequence>
<dbReference type="PANTHER" id="PTHR47618">
    <property type="entry name" value="BIFUNCTIONAL OLIGORIBONUCLEASE AND PAP PHOSPHATASE NRNA"/>
    <property type="match status" value="1"/>
</dbReference>
<comment type="similarity">
    <text evidence="6">Belongs to the GdpP/PdeA phosphodiesterase family.</text>
</comment>
<organism evidence="10 11">
    <name type="scientific">Fructobacillus ficulneus</name>
    <dbReference type="NCBI Taxonomy" id="157463"/>
    <lineage>
        <taxon>Bacteria</taxon>
        <taxon>Bacillati</taxon>
        <taxon>Bacillota</taxon>
        <taxon>Bacilli</taxon>
        <taxon>Lactobacillales</taxon>
        <taxon>Lactobacillaceae</taxon>
        <taxon>Fructobacillus</taxon>
    </lineage>
</organism>
<dbReference type="GO" id="GO:0106409">
    <property type="term" value="F:cyclic-di-AMP phosphodiesterase activity"/>
    <property type="evidence" value="ECO:0007669"/>
    <property type="project" value="RHEA"/>
</dbReference>
<accession>A0A0K8MG07</accession>
<keyword evidence="3 8" id="KW-0812">Transmembrane</keyword>
<dbReference type="Pfam" id="PF02272">
    <property type="entry name" value="DHHA1"/>
    <property type="match status" value="1"/>
</dbReference>
<gene>
    <name evidence="10" type="ORF">FFIC_140390</name>
</gene>
<dbReference type="EMBL" id="DF967991">
    <property type="protein sequence ID" value="GAO99445.1"/>
    <property type="molecule type" value="Genomic_DNA"/>
</dbReference>
<evidence type="ECO:0000256" key="5">
    <source>
        <dbReference type="ARBA" id="ARBA00023136"/>
    </source>
</evidence>
<feature type="transmembrane region" description="Helical" evidence="8">
    <location>
        <begin position="20"/>
        <end position="40"/>
    </location>
</feature>
<comment type="subcellular location">
    <subcellularLocation>
        <location evidence="1">Cell membrane</location>
        <topology evidence="1">Multi-pass membrane protein</topology>
    </subcellularLocation>
</comment>
<dbReference type="EC" id="3.1.4.-" evidence="6"/>
<feature type="domain" description="GGDEF" evidence="9">
    <location>
        <begin position="184"/>
        <end position="312"/>
    </location>
</feature>
<dbReference type="GO" id="GO:0003676">
    <property type="term" value="F:nucleic acid binding"/>
    <property type="evidence" value="ECO:0007669"/>
    <property type="project" value="UniProtKB-UniRule"/>
</dbReference>
<name>A0A0K8MG07_9LACO</name>
<keyword evidence="5 6" id="KW-0472">Membrane</keyword>
<keyword evidence="11" id="KW-1185">Reference proteome</keyword>
<dbReference type="OrthoDB" id="9759476at2"/>
<dbReference type="InterPro" id="IPR003156">
    <property type="entry name" value="DHHA1_dom"/>
</dbReference>
<keyword evidence="2 6" id="KW-1003">Cell membrane</keyword>
<dbReference type="Pfam" id="PF24898">
    <property type="entry name" value="GGDEF_GdpP"/>
    <property type="match status" value="1"/>
</dbReference>
<dbReference type="InterPro" id="IPR049553">
    <property type="entry name" value="GdpP-like_PAS"/>
</dbReference>
<evidence type="ECO:0000256" key="1">
    <source>
        <dbReference type="ARBA" id="ARBA00004651"/>
    </source>
</evidence>
<reference evidence="10 11" key="1">
    <citation type="journal article" date="2015" name="BMC Genomics">
        <title>Comparative genomics of Fructobacillus spp. and Leuconostoc spp. reveals niche-specific evolution of Fructobacillus spp.</title>
        <authorList>
            <person name="Endo A."/>
            <person name="Tanizawa Y."/>
            <person name="Tanaka N."/>
            <person name="Maeno S."/>
            <person name="Kumar H."/>
            <person name="Shiwa Y."/>
            <person name="Okada S."/>
            <person name="Yoshikawa H."/>
            <person name="Dicks L."/>
            <person name="Nakagawa J."/>
            <person name="Arita M."/>
        </authorList>
    </citation>
    <scope>NUCLEOTIDE SEQUENCE [LARGE SCALE GENOMIC DNA]</scope>
    <source>
        <strain evidence="10 11">JCM 12225</strain>
    </source>
</reference>
<evidence type="ECO:0000313" key="10">
    <source>
        <dbReference type="EMBL" id="GAO99445.1"/>
    </source>
</evidence>
<proteinExistence type="inferred from homology"/>
<comment type="catalytic activity">
    <reaction evidence="6">
        <text>3',3'-c-di-AMP + H2O = 5'-O-phosphonoadenylyl-(3'-&gt;5')-adenosine + H(+)</text>
        <dbReference type="Rhea" id="RHEA:54420"/>
        <dbReference type="ChEBI" id="CHEBI:15377"/>
        <dbReference type="ChEBI" id="CHEBI:15378"/>
        <dbReference type="ChEBI" id="CHEBI:71500"/>
        <dbReference type="ChEBI" id="CHEBI:138171"/>
    </reaction>
</comment>
<dbReference type="PIRSF" id="PIRSF026583">
    <property type="entry name" value="YybT"/>
    <property type="match status" value="1"/>
</dbReference>
<dbReference type="SUPFAM" id="SSF64182">
    <property type="entry name" value="DHH phosphoesterases"/>
    <property type="match status" value="1"/>
</dbReference>
<dbReference type="Gene3D" id="3.30.450.20">
    <property type="entry name" value="PAS domain"/>
    <property type="match status" value="1"/>
</dbReference>
<dbReference type="Gene3D" id="3.90.1640.10">
    <property type="entry name" value="inorganic pyrophosphatase (n-terminal core)"/>
    <property type="match status" value="1"/>
</dbReference>
<feature type="binding site" evidence="7">
    <location>
        <position position="360"/>
    </location>
    <ligand>
        <name>Mn(2+)</name>
        <dbReference type="ChEBI" id="CHEBI:29035"/>
        <label>1</label>
    </ligand>
</feature>
<dbReference type="GO" id="GO:0005886">
    <property type="term" value="C:plasma membrane"/>
    <property type="evidence" value="ECO:0007669"/>
    <property type="project" value="UniProtKB-SubCell"/>
</dbReference>
<keyword evidence="6" id="KW-0378">Hydrolase</keyword>
<feature type="binding site" evidence="7">
    <location>
        <position position="439"/>
    </location>
    <ligand>
        <name>Mn(2+)</name>
        <dbReference type="ChEBI" id="CHEBI:29035"/>
        <label>2</label>
    </ligand>
</feature>
<evidence type="ECO:0000256" key="4">
    <source>
        <dbReference type="ARBA" id="ARBA00022989"/>
    </source>
</evidence>
<dbReference type="InterPro" id="IPR001667">
    <property type="entry name" value="DDH_dom"/>
</dbReference>
<keyword evidence="7" id="KW-0479">Metal-binding</keyword>
<dbReference type="InterPro" id="IPR038763">
    <property type="entry name" value="DHH_sf"/>
</dbReference>
<dbReference type="Pfam" id="PF21370">
    <property type="entry name" value="PAS_GdpP"/>
    <property type="match status" value="1"/>
</dbReference>
<dbReference type="STRING" id="157463.GCA_001047075_00375"/>
<dbReference type="Gene3D" id="3.10.310.30">
    <property type="match status" value="1"/>
</dbReference>
<dbReference type="Pfam" id="PF01368">
    <property type="entry name" value="DHH"/>
    <property type="match status" value="1"/>
</dbReference>
<evidence type="ECO:0000313" key="11">
    <source>
        <dbReference type="Proteomes" id="UP000253891"/>
    </source>
</evidence>
<evidence type="ECO:0000256" key="7">
    <source>
        <dbReference type="PIRSR" id="PIRSR026583-50"/>
    </source>
</evidence>
<dbReference type="InterPro" id="IPR000160">
    <property type="entry name" value="GGDEF_dom"/>
</dbReference>
<keyword evidence="7" id="KW-0464">Manganese</keyword>
<feature type="binding site" evidence="7">
    <location>
        <position position="356"/>
    </location>
    <ligand>
        <name>Mn(2+)</name>
        <dbReference type="ChEBI" id="CHEBI:29035"/>
        <label>1</label>
    </ligand>
</feature>
<keyword evidence="4 8" id="KW-1133">Transmembrane helix</keyword>
<feature type="binding site" evidence="7">
    <location>
        <position position="439"/>
    </location>
    <ligand>
        <name>Mn(2+)</name>
        <dbReference type="ChEBI" id="CHEBI:29035"/>
        <label>1</label>
    </ligand>
</feature>
<protein>
    <recommendedName>
        <fullName evidence="6">Cyclic-di-AMP phosphodiesterase</fullName>
        <ecNumber evidence="6">3.1.4.-</ecNumber>
    </recommendedName>
</protein>
<feature type="binding site" evidence="7">
    <location>
        <position position="521"/>
    </location>
    <ligand>
        <name>Mn(2+)</name>
        <dbReference type="ChEBI" id="CHEBI:29035"/>
        <label>2</label>
    </ligand>
</feature>
<dbReference type="GO" id="GO:0016787">
    <property type="term" value="F:hydrolase activity"/>
    <property type="evidence" value="ECO:0007669"/>
    <property type="project" value="UniProtKB-UniRule"/>
</dbReference>
<comment type="function">
    <text evidence="6">Has phosphodiesterase (PDE) activity against cyclic-di-AMP (c-di-AMP).</text>
</comment>
<evidence type="ECO:0000256" key="3">
    <source>
        <dbReference type="ARBA" id="ARBA00022692"/>
    </source>
</evidence>
<feature type="binding site" evidence="7">
    <location>
        <position position="362"/>
    </location>
    <ligand>
        <name>Mn(2+)</name>
        <dbReference type="ChEBI" id="CHEBI:29035"/>
        <label>2</label>
    </ligand>
</feature>
<dbReference type="InterPro" id="IPR014528">
    <property type="entry name" value="GdpP/PdeA"/>
</dbReference>
<dbReference type="Proteomes" id="UP000253891">
    <property type="component" value="Unassembled WGS sequence"/>
</dbReference>
<comment type="cofactor">
    <cofactor evidence="7">
        <name>Mn(2+)</name>
        <dbReference type="ChEBI" id="CHEBI:29035"/>
    </cofactor>
    <text evidence="7">For phosphodiesterase activity, probably binds 2 Mn(2+) per subunit.</text>
</comment>
<evidence type="ECO:0000256" key="8">
    <source>
        <dbReference type="SAM" id="Phobius"/>
    </source>
</evidence>
<dbReference type="PROSITE" id="PS50887">
    <property type="entry name" value="GGDEF"/>
    <property type="match status" value="1"/>
</dbReference>
<dbReference type="PANTHER" id="PTHR47618:SF2">
    <property type="entry name" value="CYCLIC-DI-AMP PHOSPHODIESTERASE GDPP"/>
    <property type="match status" value="1"/>
</dbReference>
<feature type="binding site" evidence="7">
    <location>
        <position position="464"/>
    </location>
    <ligand>
        <name>Mn(2+)</name>
        <dbReference type="ChEBI" id="CHEBI:29035"/>
        <label>2</label>
    </ligand>
</feature>
<dbReference type="RefSeq" id="WP_061992862.1">
    <property type="nucleotide sequence ID" value="NZ_DF967991.1"/>
</dbReference>
<dbReference type="FunFam" id="3.90.1640.10:FF:000002">
    <property type="entry name" value="Cyclic-di-AMP phosphodiesterase"/>
    <property type="match status" value="1"/>
</dbReference>
<dbReference type="GO" id="GO:0046872">
    <property type="term" value="F:metal ion binding"/>
    <property type="evidence" value="ECO:0007669"/>
    <property type="project" value="UniProtKB-KW"/>
</dbReference>
<dbReference type="InterPro" id="IPR051319">
    <property type="entry name" value="Oligoribo/pAp-PDE_c-di-AMP_PDE"/>
</dbReference>
<evidence type="ECO:0000256" key="6">
    <source>
        <dbReference type="PIRNR" id="PIRNR026583"/>
    </source>
</evidence>
<evidence type="ECO:0000259" key="9">
    <source>
        <dbReference type="PROSITE" id="PS50887"/>
    </source>
</evidence>